<reference evidence="1 2" key="1">
    <citation type="submission" date="2020-10" db="EMBL/GenBank/DDBJ databases">
        <title>Connecting structure to function with the recovery of over 1000 high-quality activated sludge metagenome-assembled genomes encoding full-length rRNA genes using long-read sequencing.</title>
        <authorList>
            <person name="Singleton C.M."/>
            <person name="Petriglieri F."/>
            <person name="Kristensen J.M."/>
            <person name="Kirkegaard R.H."/>
            <person name="Michaelsen T.Y."/>
            <person name="Andersen M.H."/>
            <person name="Karst S.M."/>
            <person name="Dueholm M.S."/>
            <person name="Nielsen P.H."/>
            <person name="Albertsen M."/>
        </authorList>
    </citation>
    <scope>NUCLEOTIDE SEQUENCE [LARGE SCALE GENOMIC DNA]</scope>
    <source>
        <strain evidence="1">Ribe_18-Q3-R11-54_MAXAC.273</strain>
    </source>
</reference>
<proteinExistence type="predicted"/>
<dbReference type="EMBL" id="JADKGY010000001">
    <property type="protein sequence ID" value="MBK9981292.1"/>
    <property type="molecule type" value="Genomic_DNA"/>
</dbReference>
<sequence>MEKPEKPDTIQNRPDVKKNMAKWFALLLISTLPGFCQGQFSLNARYTLGQSDALSKAFINQDGQHVSLEYNFRLKQKRLEFRPGIGYRNTFSGKFGDGQFTAVDLDLGVAIYPFDFAGDCHCPTFSKEGELFKKGFFLEVTPGVSEQKFERVDSRLSDHLPLPIQSKHLVGKIGGSAGLDIGILRQLTITPMISATLLTSTDWDGLNADGSSAKLDDYLYYSFGLRITYSIKEKFLRRRH</sequence>
<evidence type="ECO:0000313" key="2">
    <source>
        <dbReference type="Proteomes" id="UP000808337"/>
    </source>
</evidence>
<dbReference type="Proteomes" id="UP000808337">
    <property type="component" value="Unassembled WGS sequence"/>
</dbReference>
<protein>
    <submittedName>
        <fullName evidence="1">Uncharacterized protein</fullName>
    </submittedName>
</protein>
<accession>A0A9D7SSZ4</accession>
<organism evidence="1 2">
    <name type="scientific">Candidatus Opimibacter skivensis</name>
    <dbReference type="NCBI Taxonomy" id="2982028"/>
    <lineage>
        <taxon>Bacteria</taxon>
        <taxon>Pseudomonadati</taxon>
        <taxon>Bacteroidota</taxon>
        <taxon>Saprospiria</taxon>
        <taxon>Saprospirales</taxon>
        <taxon>Saprospiraceae</taxon>
        <taxon>Candidatus Opimibacter</taxon>
    </lineage>
</organism>
<comment type="caution">
    <text evidence="1">The sequence shown here is derived from an EMBL/GenBank/DDBJ whole genome shotgun (WGS) entry which is preliminary data.</text>
</comment>
<dbReference type="AlphaFoldDB" id="A0A9D7SSZ4"/>
<name>A0A9D7SSZ4_9BACT</name>
<gene>
    <name evidence="1" type="ORF">IPP15_02510</name>
</gene>
<evidence type="ECO:0000313" key="1">
    <source>
        <dbReference type="EMBL" id="MBK9981292.1"/>
    </source>
</evidence>